<dbReference type="EC" id="1.1.-.-" evidence="6"/>
<dbReference type="Proteomes" id="UP001589536">
    <property type="component" value="Unassembled WGS sequence"/>
</dbReference>
<proteinExistence type="inferred from homology"/>
<evidence type="ECO:0000313" key="6">
    <source>
        <dbReference type="EMBL" id="MFB9712712.1"/>
    </source>
</evidence>
<comment type="caution">
    <text evidence="6">The sequence shown here is derived from an EMBL/GenBank/DDBJ whole genome shotgun (WGS) entry which is preliminary data.</text>
</comment>
<feature type="domain" description="6-phosphogluconate dehydrogenase NADP-binding" evidence="4">
    <location>
        <begin position="7"/>
        <end position="158"/>
    </location>
</feature>
<sequence>MTDNATTVALVGLGNMGAAVASRLVRVGPLTGFDLNASRRDAASAMGVTAVDDLAELADADVVLLSLPTPEISLTVGRTLAEYLRPGSIIVETSTVNPADMGRLADAVSSSGIRVVDAAILSGVGGMAAGTSVLLTGGRSEDLDAVAPVLEAMSGRIIRYSELGTGMAAKVINNAVAHAVMVVLSEAASLAVATGVTVEQIADLLRDPDAGLLRPLTHRIDERVRQSNYEGGMPTEAARKDSVLALQLAQAHDVPLFAIQGAHSVYELALAAGLARHDYASIATLWEGWTHSPLSDSTRTHTTAD</sequence>
<accession>A0ABV5UJM2</accession>
<name>A0ABV5UJM2_9MICC</name>
<keyword evidence="3" id="KW-0520">NAD</keyword>
<dbReference type="InterPro" id="IPR029154">
    <property type="entry name" value="HIBADH-like_NADP-bd"/>
</dbReference>
<evidence type="ECO:0000256" key="3">
    <source>
        <dbReference type="ARBA" id="ARBA00023027"/>
    </source>
</evidence>
<keyword evidence="7" id="KW-1185">Reference proteome</keyword>
<dbReference type="InterPro" id="IPR013328">
    <property type="entry name" value="6PGD_dom2"/>
</dbReference>
<keyword evidence="2 6" id="KW-0560">Oxidoreductase</keyword>
<protein>
    <submittedName>
        <fullName evidence="6">NAD(P)-dependent oxidoreductase</fullName>
        <ecNumber evidence="6">1.1.-.-</ecNumber>
    </submittedName>
</protein>
<dbReference type="Pfam" id="PF14833">
    <property type="entry name" value="NAD_binding_11"/>
    <property type="match status" value="1"/>
</dbReference>
<gene>
    <name evidence="6" type="ORF">ACFFPI_00885</name>
</gene>
<dbReference type="EMBL" id="JBHMBH010000006">
    <property type="protein sequence ID" value="MFB9712712.1"/>
    <property type="molecule type" value="Genomic_DNA"/>
</dbReference>
<dbReference type="RefSeq" id="WP_345049779.1">
    <property type="nucleotide sequence ID" value="NZ_BAABED010000001.1"/>
</dbReference>
<dbReference type="InterPro" id="IPR006115">
    <property type="entry name" value="6PGDH_NADP-bd"/>
</dbReference>
<evidence type="ECO:0000259" key="4">
    <source>
        <dbReference type="Pfam" id="PF03446"/>
    </source>
</evidence>
<dbReference type="InterPro" id="IPR036291">
    <property type="entry name" value="NAD(P)-bd_dom_sf"/>
</dbReference>
<evidence type="ECO:0000256" key="2">
    <source>
        <dbReference type="ARBA" id="ARBA00023002"/>
    </source>
</evidence>
<dbReference type="InterPro" id="IPR015815">
    <property type="entry name" value="HIBADH-related"/>
</dbReference>
<dbReference type="SUPFAM" id="SSF51735">
    <property type="entry name" value="NAD(P)-binding Rossmann-fold domains"/>
    <property type="match status" value="1"/>
</dbReference>
<dbReference type="PIRSF" id="PIRSF000103">
    <property type="entry name" value="HIBADH"/>
    <property type="match status" value="1"/>
</dbReference>
<dbReference type="SUPFAM" id="SSF48179">
    <property type="entry name" value="6-phosphogluconate dehydrogenase C-terminal domain-like"/>
    <property type="match status" value="1"/>
</dbReference>
<dbReference type="Gene3D" id="1.10.1040.10">
    <property type="entry name" value="N-(1-d-carboxylethyl)-l-norvaline Dehydrogenase, domain 2"/>
    <property type="match status" value="1"/>
</dbReference>
<dbReference type="PANTHER" id="PTHR22981">
    <property type="entry name" value="3-HYDROXYISOBUTYRATE DEHYDROGENASE-RELATED"/>
    <property type="match status" value="1"/>
</dbReference>
<dbReference type="Gene3D" id="3.40.50.720">
    <property type="entry name" value="NAD(P)-binding Rossmann-like Domain"/>
    <property type="match status" value="1"/>
</dbReference>
<evidence type="ECO:0000256" key="1">
    <source>
        <dbReference type="ARBA" id="ARBA00009080"/>
    </source>
</evidence>
<dbReference type="PANTHER" id="PTHR22981:SF7">
    <property type="entry name" value="3-HYDROXYISOBUTYRATE DEHYDROGENASE, MITOCHONDRIAL"/>
    <property type="match status" value="1"/>
</dbReference>
<organism evidence="6 7">
    <name type="scientific">Arthrobacter methylotrophus</name>
    <dbReference type="NCBI Taxonomy" id="121291"/>
    <lineage>
        <taxon>Bacteria</taxon>
        <taxon>Bacillati</taxon>
        <taxon>Actinomycetota</taxon>
        <taxon>Actinomycetes</taxon>
        <taxon>Micrococcales</taxon>
        <taxon>Micrococcaceae</taxon>
        <taxon>Arthrobacter</taxon>
    </lineage>
</organism>
<evidence type="ECO:0000313" key="7">
    <source>
        <dbReference type="Proteomes" id="UP001589536"/>
    </source>
</evidence>
<reference evidence="6 7" key="1">
    <citation type="submission" date="2024-09" db="EMBL/GenBank/DDBJ databases">
        <authorList>
            <person name="Sun Q."/>
            <person name="Mori K."/>
        </authorList>
    </citation>
    <scope>NUCLEOTIDE SEQUENCE [LARGE SCALE GENOMIC DNA]</scope>
    <source>
        <strain evidence="6 7">JCM 13519</strain>
    </source>
</reference>
<comment type="similarity">
    <text evidence="1">Belongs to the HIBADH-related family.</text>
</comment>
<dbReference type="Pfam" id="PF03446">
    <property type="entry name" value="NAD_binding_2"/>
    <property type="match status" value="1"/>
</dbReference>
<feature type="domain" description="3-hydroxyisobutyrate dehydrogenase-like NAD-binding" evidence="5">
    <location>
        <begin position="164"/>
        <end position="285"/>
    </location>
</feature>
<dbReference type="InterPro" id="IPR008927">
    <property type="entry name" value="6-PGluconate_DH-like_C_sf"/>
</dbReference>
<dbReference type="GO" id="GO:0016491">
    <property type="term" value="F:oxidoreductase activity"/>
    <property type="evidence" value="ECO:0007669"/>
    <property type="project" value="UniProtKB-KW"/>
</dbReference>
<evidence type="ECO:0000259" key="5">
    <source>
        <dbReference type="Pfam" id="PF14833"/>
    </source>
</evidence>